<dbReference type="InterPro" id="IPR050121">
    <property type="entry name" value="Cytochrome_P450_monoxygenase"/>
</dbReference>
<evidence type="ECO:0000256" key="1">
    <source>
        <dbReference type="ARBA" id="ARBA00010617"/>
    </source>
</evidence>
<sequence>MVDIDVLASLGRAELVTATQLLVVLCVLAVVLRPLAGFVLRPYASNLRVLPGPQIKHFFWGSDISKASINGKFEDYMLELLKEYGPVCSATLVARRPAIFVGDHRAMNKLLLQTPYKRDPLISKIFERHVGTGLLTTEGAQHRRQRKVAHPAFTMPAVYEMSPILKEQADNLIRRLRRKVVDDESSTAKEYGTQINIGNDVYSAALDIIGAAGFDYRFNSLSGSATSLEHAFHEIVRLIATGTLYCVLRAIFDKPVERVGRLLRLEEQRRLDTSKKVIVDISTELVKRAKASGANGKDLLSLMVRANTSDELKDHQRLGDDELAGLVPIFLMAG</sequence>
<organism evidence="4 5">
    <name type="scientific">Tilletia horrida</name>
    <dbReference type="NCBI Taxonomy" id="155126"/>
    <lineage>
        <taxon>Eukaryota</taxon>
        <taxon>Fungi</taxon>
        <taxon>Dikarya</taxon>
        <taxon>Basidiomycota</taxon>
        <taxon>Ustilaginomycotina</taxon>
        <taxon>Exobasidiomycetes</taxon>
        <taxon>Tilletiales</taxon>
        <taxon>Tilletiaceae</taxon>
        <taxon>Tilletia</taxon>
    </lineage>
</organism>
<comment type="similarity">
    <text evidence="1">Belongs to the cytochrome P450 family.</text>
</comment>
<protein>
    <recommendedName>
        <fullName evidence="6">Cytochrome P450</fullName>
    </recommendedName>
</protein>
<dbReference type="AlphaFoldDB" id="A0AAN6G346"/>
<evidence type="ECO:0000313" key="5">
    <source>
        <dbReference type="Proteomes" id="UP001176521"/>
    </source>
</evidence>
<name>A0AAN6G346_9BASI</name>
<dbReference type="Proteomes" id="UP001176521">
    <property type="component" value="Unassembled WGS sequence"/>
</dbReference>
<dbReference type="Pfam" id="PF00067">
    <property type="entry name" value="p450"/>
    <property type="match status" value="1"/>
</dbReference>
<dbReference type="InterPro" id="IPR001128">
    <property type="entry name" value="Cyt_P450"/>
</dbReference>
<feature type="transmembrane region" description="Helical" evidence="3">
    <location>
        <begin position="20"/>
        <end position="40"/>
    </location>
</feature>
<dbReference type="EMBL" id="JAPDMQ010001330">
    <property type="protein sequence ID" value="KAK0518324.1"/>
    <property type="molecule type" value="Genomic_DNA"/>
</dbReference>
<dbReference type="GO" id="GO:0004497">
    <property type="term" value="F:monooxygenase activity"/>
    <property type="evidence" value="ECO:0007669"/>
    <property type="project" value="InterPro"/>
</dbReference>
<keyword evidence="2" id="KW-0560">Oxidoreductase</keyword>
<evidence type="ECO:0000256" key="3">
    <source>
        <dbReference type="SAM" id="Phobius"/>
    </source>
</evidence>
<dbReference type="GO" id="GO:0005506">
    <property type="term" value="F:iron ion binding"/>
    <property type="evidence" value="ECO:0007669"/>
    <property type="project" value="InterPro"/>
</dbReference>
<keyword evidence="3" id="KW-1133">Transmembrane helix</keyword>
<keyword evidence="5" id="KW-1185">Reference proteome</keyword>
<feature type="non-terminal residue" evidence="4">
    <location>
        <position position="334"/>
    </location>
</feature>
<dbReference type="SUPFAM" id="SSF48264">
    <property type="entry name" value="Cytochrome P450"/>
    <property type="match status" value="1"/>
</dbReference>
<evidence type="ECO:0008006" key="6">
    <source>
        <dbReference type="Google" id="ProtNLM"/>
    </source>
</evidence>
<evidence type="ECO:0000313" key="4">
    <source>
        <dbReference type="EMBL" id="KAK0518324.1"/>
    </source>
</evidence>
<dbReference type="PANTHER" id="PTHR24305">
    <property type="entry name" value="CYTOCHROME P450"/>
    <property type="match status" value="1"/>
</dbReference>
<accession>A0AAN6G346</accession>
<dbReference type="GO" id="GO:0020037">
    <property type="term" value="F:heme binding"/>
    <property type="evidence" value="ECO:0007669"/>
    <property type="project" value="InterPro"/>
</dbReference>
<gene>
    <name evidence="4" type="ORF">OC842_007825</name>
</gene>
<evidence type="ECO:0000256" key="2">
    <source>
        <dbReference type="ARBA" id="ARBA00023002"/>
    </source>
</evidence>
<dbReference type="PANTHER" id="PTHR24305:SF166">
    <property type="entry name" value="CYTOCHROME P450 12A4, MITOCHONDRIAL-RELATED"/>
    <property type="match status" value="1"/>
</dbReference>
<dbReference type="InterPro" id="IPR036396">
    <property type="entry name" value="Cyt_P450_sf"/>
</dbReference>
<dbReference type="Gene3D" id="1.10.630.10">
    <property type="entry name" value="Cytochrome P450"/>
    <property type="match status" value="1"/>
</dbReference>
<comment type="caution">
    <text evidence="4">The sequence shown here is derived from an EMBL/GenBank/DDBJ whole genome shotgun (WGS) entry which is preliminary data.</text>
</comment>
<keyword evidence="3" id="KW-0472">Membrane</keyword>
<reference evidence="4" key="1">
    <citation type="journal article" date="2023" name="PhytoFront">
        <title>Draft Genome Resources of Seven Strains of Tilletia horrida, Causal Agent of Kernel Smut of Rice.</title>
        <authorList>
            <person name="Khanal S."/>
            <person name="Antony Babu S."/>
            <person name="Zhou X.G."/>
        </authorList>
    </citation>
    <scope>NUCLEOTIDE SEQUENCE</scope>
    <source>
        <strain evidence="4">TX3</strain>
    </source>
</reference>
<dbReference type="GO" id="GO:0016705">
    <property type="term" value="F:oxidoreductase activity, acting on paired donors, with incorporation or reduction of molecular oxygen"/>
    <property type="evidence" value="ECO:0007669"/>
    <property type="project" value="InterPro"/>
</dbReference>
<keyword evidence="3" id="KW-0812">Transmembrane</keyword>
<proteinExistence type="inferred from homology"/>